<accession>A0A5C2SAM3</accession>
<gene>
    <name evidence="2" type="ORF">L227DRAFT_575728</name>
</gene>
<feature type="region of interest" description="Disordered" evidence="1">
    <location>
        <begin position="90"/>
        <end position="113"/>
    </location>
</feature>
<sequence>MGSTRYAGGCLAAALPSSDGSGGRSSTNRRVLPSQEVAWQAGDTRCRYNGPVTGLPVRKYARCTMHVDRGSSVVNVSCFARGTGSCMPCRGDTDRRSEASQPMASVPRAREVS</sequence>
<evidence type="ECO:0000313" key="2">
    <source>
        <dbReference type="EMBL" id="RPD60199.1"/>
    </source>
</evidence>
<keyword evidence="3" id="KW-1185">Reference proteome</keyword>
<dbReference type="EMBL" id="ML122267">
    <property type="protein sequence ID" value="RPD60199.1"/>
    <property type="molecule type" value="Genomic_DNA"/>
</dbReference>
<name>A0A5C2SAM3_9APHY</name>
<proteinExistence type="predicted"/>
<evidence type="ECO:0000313" key="3">
    <source>
        <dbReference type="Proteomes" id="UP000313359"/>
    </source>
</evidence>
<dbReference type="AlphaFoldDB" id="A0A5C2SAM3"/>
<organism evidence="2 3">
    <name type="scientific">Lentinus tigrinus ALCF2SS1-6</name>
    <dbReference type="NCBI Taxonomy" id="1328759"/>
    <lineage>
        <taxon>Eukaryota</taxon>
        <taxon>Fungi</taxon>
        <taxon>Dikarya</taxon>
        <taxon>Basidiomycota</taxon>
        <taxon>Agaricomycotina</taxon>
        <taxon>Agaricomycetes</taxon>
        <taxon>Polyporales</taxon>
        <taxon>Polyporaceae</taxon>
        <taxon>Lentinus</taxon>
    </lineage>
</organism>
<evidence type="ECO:0000256" key="1">
    <source>
        <dbReference type="SAM" id="MobiDB-lite"/>
    </source>
</evidence>
<reference evidence="2" key="1">
    <citation type="journal article" date="2018" name="Genome Biol. Evol.">
        <title>Genomics and development of Lentinus tigrinus, a white-rot wood-decaying mushroom with dimorphic fruiting bodies.</title>
        <authorList>
            <person name="Wu B."/>
            <person name="Xu Z."/>
            <person name="Knudson A."/>
            <person name="Carlson A."/>
            <person name="Chen N."/>
            <person name="Kovaka S."/>
            <person name="LaButti K."/>
            <person name="Lipzen A."/>
            <person name="Pennachio C."/>
            <person name="Riley R."/>
            <person name="Schakwitz W."/>
            <person name="Umezawa K."/>
            <person name="Ohm R.A."/>
            <person name="Grigoriev I.V."/>
            <person name="Nagy L.G."/>
            <person name="Gibbons J."/>
            <person name="Hibbett D."/>
        </authorList>
    </citation>
    <scope>NUCLEOTIDE SEQUENCE [LARGE SCALE GENOMIC DNA]</scope>
    <source>
        <strain evidence="2">ALCF2SS1-6</strain>
    </source>
</reference>
<dbReference type="Proteomes" id="UP000313359">
    <property type="component" value="Unassembled WGS sequence"/>
</dbReference>
<protein>
    <submittedName>
        <fullName evidence="2">Uncharacterized protein</fullName>
    </submittedName>
</protein>